<dbReference type="PANTHER" id="PTHR43772:SF2">
    <property type="entry name" value="PUTATIVE (AFU_ORTHOLOGUE AFUA_2G04480)-RELATED"/>
    <property type="match status" value="1"/>
</dbReference>
<dbReference type="InterPro" id="IPR023296">
    <property type="entry name" value="Glyco_hydro_beta-prop_sf"/>
</dbReference>
<feature type="active site" description="Proton acceptor" evidence="6">
    <location>
        <position position="49"/>
    </location>
</feature>
<keyword evidence="2" id="KW-0858">Xylan degradation</keyword>
<keyword evidence="5 8" id="KW-0326">Glycosidase</keyword>
<gene>
    <name evidence="9" type="ORF">OCK74_22225</name>
</gene>
<evidence type="ECO:0000256" key="4">
    <source>
        <dbReference type="ARBA" id="ARBA00023277"/>
    </source>
</evidence>
<accession>A0A9X2Y1T6</accession>
<dbReference type="GO" id="GO:0045493">
    <property type="term" value="P:xylan catabolic process"/>
    <property type="evidence" value="ECO:0007669"/>
    <property type="project" value="UniProtKB-KW"/>
</dbReference>
<evidence type="ECO:0000313" key="10">
    <source>
        <dbReference type="Proteomes" id="UP001155483"/>
    </source>
</evidence>
<keyword evidence="3 8" id="KW-0378">Hydrolase</keyword>
<reference evidence="9" key="1">
    <citation type="submission" date="2022-09" db="EMBL/GenBank/DDBJ databases">
        <authorList>
            <person name="Yuan C."/>
            <person name="Ke Z."/>
        </authorList>
    </citation>
    <scope>NUCLEOTIDE SEQUENCE</scope>
    <source>
        <strain evidence="9">LB-8</strain>
    </source>
</reference>
<evidence type="ECO:0000256" key="6">
    <source>
        <dbReference type="PIRSR" id="PIRSR606710-1"/>
    </source>
</evidence>
<dbReference type="InterPro" id="IPR052176">
    <property type="entry name" value="Glycosyl_Hydrlase_43_Enz"/>
</dbReference>
<evidence type="ECO:0000256" key="5">
    <source>
        <dbReference type="ARBA" id="ARBA00023295"/>
    </source>
</evidence>
<feature type="active site" description="Proton donor" evidence="6">
    <location>
        <position position="219"/>
    </location>
</feature>
<dbReference type="RefSeq" id="WP_279299291.1">
    <property type="nucleotide sequence ID" value="NZ_JAOTIF010000024.1"/>
</dbReference>
<dbReference type="Proteomes" id="UP001155483">
    <property type="component" value="Unassembled WGS sequence"/>
</dbReference>
<dbReference type="PANTHER" id="PTHR43772">
    <property type="entry name" value="ENDO-1,4-BETA-XYLANASE"/>
    <property type="match status" value="1"/>
</dbReference>
<dbReference type="Pfam" id="PF04616">
    <property type="entry name" value="Glyco_hydro_43"/>
    <property type="match status" value="1"/>
</dbReference>
<dbReference type="EMBL" id="JAOTIF010000024">
    <property type="protein sequence ID" value="MCU7551853.1"/>
    <property type="molecule type" value="Genomic_DNA"/>
</dbReference>
<dbReference type="SUPFAM" id="SSF75005">
    <property type="entry name" value="Arabinanase/levansucrase/invertase"/>
    <property type="match status" value="1"/>
</dbReference>
<name>A0A9X2Y1T6_9BACT</name>
<dbReference type="Gene3D" id="2.115.10.20">
    <property type="entry name" value="Glycosyl hydrolase domain, family 43"/>
    <property type="match status" value="1"/>
</dbReference>
<evidence type="ECO:0000256" key="7">
    <source>
        <dbReference type="PIRSR" id="PIRSR606710-2"/>
    </source>
</evidence>
<dbReference type="InterPro" id="IPR006710">
    <property type="entry name" value="Glyco_hydro_43"/>
</dbReference>
<keyword evidence="10" id="KW-1185">Reference proteome</keyword>
<comment type="caution">
    <text evidence="9">The sequence shown here is derived from an EMBL/GenBank/DDBJ whole genome shotgun (WGS) entry which is preliminary data.</text>
</comment>
<keyword evidence="2" id="KW-0624">Polysaccharide degradation</keyword>
<dbReference type="AlphaFoldDB" id="A0A9X2Y1T6"/>
<organism evidence="9 10">
    <name type="scientific">Paraflavisolibacter caeni</name>
    <dbReference type="NCBI Taxonomy" id="2982496"/>
    <lineage>
        <taxon>Bacteria</taxon>
        <taxon>Pseudomonadati</taxon>
        <taxon>Bacteroidota</taxon>
        <taxon>Chitinophagia</taxon>
        <taxon>Chitinophagales</taxon>
        <taxon>Chitinophagaceae</taxon>
        <taxon>Paraflavisolibacter</taxon>
    </lineage>
</organism>
<sequence>MKKVFLENCSAIIVLLIISFLLPIKYVSAGTVNTQQEKVSDTSVLELADPTIFYHKGTYYLYGTGGKVNKGFLVYTSSDLKSWQGPKGVDSGYALVKGNTFGTAGFWAPQVFHYKDKFYMAYTANENIAIAVSDSPLGPFQQKEMKPVSGEGKQIDPFVFFDKNSKIYLYHVRLKEGNRIFVAELKNDLSDIIPGTIQPCISATEQWENTASAPWPVTEGPTVIKHKDLYYLFYSANDFRNIDYAVGYAVSKTPVGPWTKYAHNPIISRQIIGINGTGHGDFLKDKDGKLAYVFHTHASDQKVHPRLTGLVKAAFTVENQGKDQIVIDLDSFHYLNKNP</sequence>
<reference evidence="9" key="2">
    <citation type="submission" date="2023-04" db="EMBL/GenBank/DDBJ databases">
        <title>Paracnuella aquatica gen. nov., sp. nov., a member of the family Chitinophagaceae isolated from a hot spring.</title>
        <authorList>
            <person name="Wang C."/>
        </authorList>
    </citation>
    <scope>NUCLEOTIDE SEQUENCE</scope>
    <source>
        <strain evidence="9">LB-8</strain>
    </source>
</reference>
<evidence type="ECO:0000256" key="8">
    <source>
        <dbReference type="RuleBase" id="RU361187"/>
    </source>
</evidence>
<comment type="similarity">
    <text evidence="1 8">Belongs to the glycosyl hydrolase 43 family.</text>
</comment>
<protein>
    <submittedName>
        <fullName evidence="9">Glycoside hydrolase family 43 protein</fullName>
    </submittedName>
</protein>
<dbReference type="CDD" id="cd08991">
    <property type="entry name" value="GH43_HoAraf43-like"/>
    <property type="match status" value="1"/>
</dbReference>
<feature type="site" description="Important for catalytic activity, responsible for pKa modulation of the active site Glu and correct orientation of both the proton donor and substrate" evidence="7">
    <location>
        <position position="156"/>
    </location>
</feature>
<keyword evidence="4" id="KW-0119">Carbohydrate metabolism</keyword>
<evidence type="ECO:0000313" key="9">
    <source>
        <dbReference type="EMBL" id="MCU7551853.1"/>
    </source>
</evidence>
<evidence type="ECO:0000256" key="2">
    <source>
        <dbReference type="ARBA" id="ARBA00022651"/>
    </source>
</evidence>
<proteinExistence type="inferred from homology"/>
<evidence type="ECO:0000256" key="3">
    <source>
        <dbReference type="ARBA" id="ARBA00022801"/>
    </source>
</evidence>
<dbReference type="GO" id="GO:0004553">
    <property type="term" value="F:hydrolase activity, hydrolyzing O-glycosyl compounds"/>
    <property type="evidence" value="ECO:0007669"/>
    <property type="project" value="InterPro"/>
</dbReference>
<evidence type="ECO:0000256" key="1">
    <source>
        <dbReference type="ARBA" id="ARBA00009865"/>
    </source>
</evidence>